<dbReference type="Gene3D" id="3.40.50.620">
    <property type="entry name" value="HUPs"/>
    <property type="match status" value="1"/>
</dbReference>
<accession>A0ABU4TQR0</accession>
<dbReference type="SUPFAM" id="SSF52402">
    <property type="entry name" value="Adenine nucleotide alpha hydrolases-like"/>
    <property type="match status" value="1"/>
</dbReference>
<dbReference type="RefSeq" id="WP_319984529.1">
    <property type="nucleotide sequence ID" value="NZ_JAXAVV010000006.1"/>
</dbReference>
<dbReference type="NCBIfam" id="TIGR01536">
    <property type="entry name" value="asn_synth_AEB"/>
    <property type="match status" value="1"/>
</dbReference>
<dbReference type="PANTHER" id="PTHR43284:SF1">
    <property type="entry name" value="ASPARAGINE SYNTHETASE"/>
    <property type="match status" value="1"/>
</dbReference>
<dbReference type="GO" id="GO:0004066">
    <property type="term" value="F:asparagine synthase (glutamine-hydrolyzing) activity"/>
    <property type="evidence" value="ECO:0007669"/>
    <property type="project" value="UniProtKB-EC"/>
</dbReference>
<evidence type="ECO:0000259" key="9">
    <source>
        <dbReference type="PROSITE" id="PS51278"/>
    </source>
</evidence>
<dbReference type="PROSITE" id="PS51278">
    <property type="entry name" value="GATASE_TYPE_2"/>
    <property type="match status" value="1"/>
</dbReference>
<evidence type="ECO:0000256" key="6">
    <source>
        <dbReference type="ARBA" id="ARBA00022888"/>
    </source>
</evidence>
<evidence type="ECO:0000256" key="4">
    <source>
        <dbReference type="ARBA" id="ARBA00022741"/>
    </source>
</evidence>
<dbReference type="InterPro" id="IPR033738">
    <property type="entry name" value="AsnB_N"/>
</dbReference>
<dbReference type="Pfam" id="PF13537">
    <property type="entry name" value="GATase_7"/>
    <property type="match status" value="1"/>
</dbReference>
<dbReference type="InterPro" id="IPR017932">
    <property type="entry name" value="GATase_2_dom"/>
</dbReference>
<evidence type="ECO:0000256" key="7">
    <source>
        <dbReference type="ARBA" id="ARBA00022962"/>
    </source>
</evidence>
<proteinExistence type="inferred from homology"/>
<protein>
    <recommendedName>
        <fullName evidence="3">asparagine synthase (glutamine-hydrolyzing)</fullName>
        <ecNumber evidence="3">6.3.5.4</ecNumber>
    </recommendedName>
</protein>
<dbReference type="PIRSF" id="PIRSF001589">
    <property type="entry name" value="Asn_synthetase_glu-h"/>
    <property type="match status" value="1"/>
</dbReference>
<keyword evidence="10" id="KW-0436">Ligase</keyword>
<keyword evidence="5" id="KW-0067">ATP-binding</keyword>
<gene>
    <name evidence="10" type="primary">asnB</name>
    <name evidence="10" type="ORF">SK571_14270</name>
</gene>
<dbReference type="SUPFAM" id="SSF56235">
    <property type="entry name" value="N-terminal nucleophile aminohydrolases (Ntn hydrolases)"/>
    <property type="match status" value="1"/>
</dbReference>
<evidence type="ECO:0000313" key="11">
    <source>
        <dbReference type="Proteomes" id="UP001271792"/>
    </source>
</evidence>
<dbReference type="InterPro" id="IPR001962">
    <property type="entry name" value="Asn_synthase"/>
</dbReference>
<comment type="caution">
    <text evidence="10">The sequence shown here is derived from an EMBL/GenBank/DDBJ whole genome shotgun (WGS) entry which is preliminary data.</text>
</comment>
<evidence type="ECO:0000256" key="8">
    <source>
        <dbReference type="ARBA" id="ARBA00048741"/>
    </source>
</evidence>
<organism evidence="10 11">
    <name type="scientific">Lentzea kristufekii</name>
    <dbReference type="NCBI Taxonomy" id="3095430"/>
    <lineage>
        <taxon>Bacteria</taxon>
        <taxon>Bacillati</taxon>
        <taxon>Actinomycetota</taxon>
        <taxon>Actinomycetes</taxon>
        <taxon>Pseudonocardiales</taxon>
        <taxon>Pseudonocardiaceae</taxon>
        <taxon>Lentzea</taxon>
    </lineage>
</organism>
<sequence length="611" mass="67565">MCGIAGWADLARPSTGMCERVQRMNDAMASRGPDGDGIWSGTHAVFGHRRLAVLDPAHGQQPFVFTDDSDEPVVALTYSGEVYNHGELRDELERRGHKFRTATDTEVVLHAYLEWGVDAVSHLNGMYAFAIWDQLRGRLVLVRDRLGVKPLHYTRHGSGLLFASEPKSLFASGLVHPSVSTDGLRDFLASVHTPGQSLFQGVQEVRPGTVVILDASGVHEQLYWQLEARPHHEDVDTTVTRVADLLQDITARHVQADVPLGALLSGGLDSSALVALGQLAAHRGGRPLRTFSVDFAGNADHFAGTGLRSTPDAPFVRDVATRCGVDHRDIVLDSAELADPRHRRAVVTAKDAPALGDMDTSLYLLFRAVREHTTVVLSGESADEVFGGYPWFHDADRVHAHDHPWRYFTGHSGTYQALLRDDVAAGLGIAAHREAHYRQALGEVPHLAGEIGDRMRKMMYLHLTSWLPHLLDRKDRLSMAVGLEVRVPFCDHRLVEYAFNTPWAHHSFDGREKSLLRAAVAPLLPASVIGRTKAPYPVTHDPAYHRAITEQARDLLATPSAPVWTLLEPERLRDRLERPGSDHATRSGIDFALNLDLWLRTAQQRHGAEGR</sequence>
<evidence type="ECO:0000256" key="5">
    <source>
        <dbReference type="ARBA" id="ARBA00022840"/>
    </source>
</evidence>
<comment type="catalytic activity">
    <reaction evidence="8">
        <text>L-aspartate + L-glutamine + ATP + H2O = L-asparagine + L-glutamate + AMP + diphosphate + H(+)</text>
        <dbReference type="Rhea" id="RHEA:12228"/>
        <dbReference type="ChEBI" id="CHEBI:15377"/>
        <dbReference type="ChEBI" id="CHEBI:15378"/>
        <dbReference type="ChEBI" id="CHEBI:29985"/>
        <dbReference type="ChEBI" id="CHEBI:29991"/>
        <dbReference type="ChEBI" id="CHEBI:30616"/>
        <dbReference type="ChEBI" id="CHEBI:33019"/>
        <dbReference type="ChEBI" id="CHEBI:58048"/>
        <dbReference type="ChEBI" id="CHEBI:58359"/>
        <dbReference type="ChEBI" id="CHEBI:456215"/>
        <dbReference type="EC" id="6.3.5.4"/>
    </reaction>
</comment>
<evidence type="ECO:0000256" key="1">
    <source>
        <dbReference type="ARBA" id="ARBA00005187"/>
    </source>
</evidence>
<dbReference type="EC" id="6.3.5.4" evidence="3"/>
<dbReference type="CDD" id="cd01991">
    <property type="entry name" value="Asn_synthase_B_C"/>
    <property type="match status" value="1"/>
</dbReference>
<keyword evidence="7" id="KW-0315">Glutamine amidotransferase</keyword>
<evidence type="ECO:0000256" key="2">
    <source>
        <dbReference type="ARBA" id="ARBA00005752"/>
    </source>
</evidence>
<dbReference type="CDD" id="cd00712">
    <property type="entry name" value="AsnB"/>
    <property type="match status" value="1"/>
</dbReference>
<dbReference type="EMBL" id="JAXAVV010000006">
    <property type="protein sequence ID" value="MDX8050552.1"/>
    <property type="molecule type" value="Genomic_DNA"/>
</dbReference>
<keyword evidence="6" id="KW-0061">Asparagine biosynthesis</keyword>
<evidence type="ECO:0000256" key="3">
    <source>
        <dbReference type="ARBA" id="ARBA00012737"/>
    </source>
</evidence>
<dbReference type="Proteomes" id="UP001271792">
    <property type="component" value="Unassembled WGS sequence"/>
</dbReference>
<dbReference type="Pfam" id="PF00733">
    <property type="entry name" value="Asn_synthase"/>
    <property type="match status" value="1"/>
</dbReference>
<dbReference type="InterPro" id="IPR014729">
    <property type="entry name" value="Rossmann-like_a/b/a_fold"/>
</dbReference>
<feature type="domain" description="Glutamine amidotransferase type-2" evidence="9">
    <location>
        <begin position="2"/>
        <end position="216"/>
    </location>
</feature>
<keyword evidence="6" id="KW-0028">Amino-acid biosynthesis</keyword>
<reference evidence="10 11" key="1">
    <citation type="submission" date="2023-11" db="EMBL/GenBank/DDBJ databases">
        <title>Lentzea sokolovensis, sp. nov., Lentzea kristufkii, sp. nov., and Lentzea miocenensis, sp. nov., rare actinobacteria from Sokolov Coal Basin, Miocene lacustrine sediment, Czech Republic.</title>
        <authorList>
            <person name="Lara A."/>
            <person name="Kotroba L."/>
            <person name="Nouioui I."/>
            <person name="Neumann-Schaal M."/>
            <person name="Mast Y."/>
            <person name="Chronakova A."/>
        </authorList>
    </citation>
    <scope>NUCLEOTIDE SEQUENCE [LARGE SCALE GENOMIC DNA]</scope>
    <source>
        <strain evidence="10 11">BCCO 10_0798</strain>
    </source>
</reference>
<evidence type="ECO:0000313" key="10">
    <source>
        <dbReference type="EMBL" id="MDX8050552.1"/>
    </source>
</evidence>
<reference evidence="10 11" key="2">
    <citation type="submission" date="2023-11" db="EMBL/GenBank/DDBJ databases">
        <authorList>
            <person name="Lara A.C."/>
            <person name="Chronakova A."/>
        </authorList>
    </citation>
    <scope>NUCLEOTIDE SEQUENCE [LARGE SCALE GENOMIC DNA]</scope>
    <source>
        <strain evidence="10 11">BCCO 10_0798</strain>
    </source>
</reference>
<dbReference type="InterPro" id="IPR029055">
    <property type="entry name" value="Ntn_hydrolases_N"/>
</dbReference>
<comment type="similarity">
    <text evidence="2">Belongs to the asparagine synthetase family.</text>
</comment>
<comment type="pathway">
    <text evidence="1">Amino-acid biosynthesis; L-asparagine biosynthesis; L-asparagine from L-aspartate (L-Gln route): step 1/1.</text>
</comment>
<dbReference type="PANTHER" id="PTHR43284">
    <property type="entry name" value="ASPARAGINE SYNTHETASE (GLUTAMINE-HYDROLYZING)"/>
    <property type="match status" value="1"/>
</dbReference>
<keyword evidence="11" id="KW-1185">Reference proteome</keyword>
<dbReference type="InterPro" id="IPR051786">
    <property type="entry name" value="ASN_synthetase/amidase"/>
</dbReference>
<dbReference type="Gene3D" id="3.60.20.10">
    <property type="entry name" value="Glutamine Phosphoribosylpyrophosphate, subunit 1, domain 1"/>
    <property type="match status" value="1"/>
</dbReference>
<dbReference type="InterPro" id="IPR006426">
    <property type="entry name" value="Asn_synth_AEB"/>
</dbReference>
<name>A0ABU4TQR0_9PSEU</name>
<keyword evidence="4" id="KW-0547">Nucleotide-binding</keyword>